<dbReference type="RefSeq" id="WP_097575789.1">
    <property type="nucleotide sequence ID" value="NZ_NWQG01000158.1"/>
</dbReference>
<proteinExistence type="predicted"/>
<dbReference type="PIRSF" id="PIRSF034110">
    <property type="entry name" value="DUF1203"/>
    <property type="match status" value="1"/>
</dbReference>
<dbReference type="AlphaFoldDB" id="A0A2A6FAJ4"/>
<accession>A0A2A6FAJ4</accession>
<keyword evidence="2" id="KW-1185">Reference proteome</keyword>
<reference evidence="1 2" key="1">
    <citation type="submission" date="2017-09" db="EMBL/GenBank/DDBJ databases">
        <title>Mesorhizobum sanjuanii sp. nov. isolated from nodules of Lotus tenuis in saline-alkaline lowlands of Flooding Pampa.</title>
        <authorList>
            <person name="Sannazzaro A.I."/>
            <person name="Torres Tejerizo G.A."/>
            <person name="Fontana F."/>
            <person name="Cumpa Velazquez L.M."/>
            <person name="Hansen L."/>
            <person name="Pistorio M."/>
            <person name="Estrella M.J."/>
        </authorList>
    </citation>
    <scope>NUCLEOTIDE SEQUENCE [LARGE SCALE GENOMIC DNA]</scope>
    <source>
        <strain evidence="1 2">BSA136</strain>
    </source>
</reference>
<dbReference type="InterPro" id="IPR009593">
    <property type="entry name" value="DUF1203"/>
</dbReference>
<sequence length="155" mass="17115">MTIQFRALPTEDVRALQRGGPDAYGRTPERKISDGDGVPCRHCLKNVAAGDPYLILAFRPFPELQPYAETGPIFLHAQECERAAAADALPEMLESTDYIVRGYGKDDRIVYGSGGVIPTGAIAARAEALFERDDIAYVHVRSARNNCYQCRIERA</sequence>
<organism evidence="1 2">
    <name type="scientific">Mesorhizobium sanjuanii</name>
    <dbReference type="NCBI Taxonomy" id="2037900"/>
    <lineage>
        <taxon>Bacteria</taxon>
        <taxon>Pseudomonadati</taxon>
        <taxon>Pseudomonadota</taxon>
        <taxon>Alphaproteobacteria</taxon>
        <taxon>Hyphomicrobiales</taxon>
        <taxon>Phyllobacteriaceae</taxon>
        <taxon>Mesorhizobium</taxon>
    </lineage>
</organism>
<evidence type="ECO:0008006" key="3">
    <source>
        <dbReference type="Google" id="ProtNLM"/>
    </source>
</evidence>
<dbReference type="Proteomes" id="UP000219182">
    <property type="component" value="Unassembled WGS sequence"/>
</dbReference>
<protein>
    <recommendedName>
        <fullName evidence="3">DUF1203 domain-containing protein</fullName>
    </recommendedName>
</protein>
<evidence type="ECO:0000313" key="2">
    <source>
        <dbReference type="Proteomes" id="UP000219182"/>
    </source>
</evidence>
<name>A0A2A6FAJ4_9HYPH</name>
<comment type="caution">
    <text evidence="1">The sequence shown here is derived from an EMBL/GenBank/DDBJ whole genome shotgun (WGS) entry which is preliminary data.</text>
</comment>
<evidence type="ECO:0000313" key="1">
    <source>
        <dbReference type="EMBL" id="PDQ18967.1"/>
    </source>
</evidence>
<dbReference type="EMBL" id="NWQG01000158">
    <property type="protein sequence ID" value="PDQ18967.1"/>
    <property type="molecule type" value="Genomic_DNA"/>
</dbReference>
<gene>
    <name evidence="1" type="ORF">CN311_21905</name>
</gene>
<dbReference type="Pfam" id="PF06718">
    <property type="entry name" value="DUF1203"/>
    <property type="match status" value="1"/>
</dbReference>